<evidence type="ECO:0000256" key="4">
    <source>
        <dbReference type="ARBA" id="ARBA00024004"/>
    </source>
</evidence>
<dbReference type="AlphaFoldDB" id="A0A8T0SCH2"/>
<feature type="compositionally biased region" description="Basic residues" evidence="6">
    <location>
        <begin position="105"/>
        <end position="117"/>
    </location>
</feature>
<feature type="compositionally biased region" description="Basic residues" evidence="6">
    <location>
        <begin position="195"/>
        <end position="212"/>
    </location>
</feature>
<dbReference type="InterPro" id="IPR013083">
    <property type="entry name" value="Znf_RING/FYVE/PHD"/>
</dbReference>
<dbReference type="SUPFAM" id="SSF49599">
    <property type="entry name" value="TRAF domain-like"/>
    <property type="match status" value="1"/>
</dbReference>
<dbReference type="PANTHER" id="PTHR46632">
    <property type="entry name" value="E3 UBIQUITIN-PROTEIN LIGASE SINA-LIKE 4"/>
    <property type="match status" value="1"/>
</dbReference>
<dbReference type="PROSITE" id="PS51081">
    <property type="entry name" value="ZF_SIAH"/>
    <property type="match status" value="1"/>
</dbReference>
<feature type="compositionally biased region" description="Basic and acidic residues" evidence="6">
    <location>
        <begin position="156"/>
        <end position="166"/>
    </location>
</feature>
<dbReference type="GO" id="GO:0008270">
    <property type="term" value="F:zinc ion binding"/>
    <property type="evidence" value="ECO:0007669"/>
    <property type="project" value="UniProtKB-KW"/>
</dbReference>
<evidence type="ECO:0000256" key="3">
    <source>
        <dbReference type="ARBA" id="ARBA00022833"/>
    </source>
</evidence>
<feature type="compositionally biased region" description="Basic and acidic residues" evidence="6">
    <location>
        <begin position="63"/>
        <end position="77"/>
    </location>
</feature>
<keyword evidence="1" id="KW-0479">Metal-binding</keyword>
<evidence type="ECO:0000313" key="8">
    <source>
        <dbReference type="EMBL" id="KAG2595970.1"/>
    </source>
</evidence>
<dbReference type="PANTHER" id="PTHR46632:SF14">
    <property type="entry name" value="RING-TYPE E3 UBIQUITIN TRANSFERASE"/>
    <property type="match status" value="1"/>
</dbReference>
<evidence type="ECO:0000256" key="1">
    <source>
        <dbReference type="ARBA" id="ARBA00022723"/>
    </source>
</evidence>
<name>A0A8T0SCH2_PANVG</name>
<dbReference type="InterPro" id="IPR013010">
    <property type="entry name" value="Znf_SIAH"/>
</dbReference>
<evidence type="ECO:0000256" key="6">
    <source>
        <dbReference type="SAM" id="MobiDB-lite"/>
    </source>
</evidence>
<gene>
    <name evidence="8" type="ORF">PVAP13_5KG120900</name>
</gene>
<reference evidence="8 9" key="1">
    <citation type="submission" date="2020-05" db="EMBL/GenBank/DDBJ databases">
        <title>WGS assembly of Panicum virgatum.</title>
        <authorList>
            <person name="Lovell J.T."/>
            <person name="Jenkins J."/>
            <person name="Shu S."/>
            <person name="Juenger T.E."/>
            <person name="Schmutz J."/>
        </authorList>
    </citation>
    <scope>NUCLEOTIDE SEQUENCE [LARGE SCALE GENOMIC DNA]</scope>
    <source>
        <strain evidence="9">cv. AP13</strain>
    </source>
</reference>
<proteinExistence type="predicted"/>
<keyword evidence="9" id="KW-1185">Reference proteome</keyword>
<protein>
    <recommendedName>
        <fullName evidence="7">SIAH-type domain-containing protein</fullName>
    </recommendedName>
</protein>
<dbReference type="Pfam" id="PF21361">
    <property type="entry name" value="Sina_ZnF"/>
    <property type="match status" value="1"/>
</dbReference>
<keyword evidence="2 5" id="KW-0863">Zinc-finger</keyword>
<feature type="domain" description="SIAH-type" evidence="7">
    <location>
        <begin position="311"/>
        <end position="371"/>
    </location>
</feature>
<feature type="region of interest" description="Disordered" evidence="6">
    <location>
        <begin position="1"/>
        <end position="212"/>
    </location>
</feature>
<evidence type="ECO:0000259" key="7">
    <source>
        <dbReference type="PROSITE" id="PS51081"/>
    </source>
</evidence>
<comment type="caution">
    <text evidence="8">The sequence shown here is derived from an EMBL/GenBank/DDBJ whole genome shotgun (WGS) entry which is preliminary data.</text>
</comment>
<keyword evidence="3" id="KW-0862">Zinc</keyword>
<dbReference type="Gene3D" id="3.30.40.10">
    <property type="entry name" value="Zinc/RING finger domain, C3HC4 (zinc finger)"/>
    <property type="match status" value="1"/>
</dbReference>
<feature type="compositionally biased region" description="Basic and acidic residues" evidence="6">
    <location>
        <begin position="1"/>
        <end position="10"/>
    </location>
</feature>
<evidence type="ECO:0000313" key="9">
    <source>
        <dbReference type="Proteomes" id="UP000823388"/>
    </source>
</evidence>
<dbReference type="EMBL" id="CM029045">
    <property type="protein sequence ID" value="KAG2595970.1"/>
    <property type="molecule type" value="Genomic_DNA"/>
</dbReference>
<comment type="function">
    <text evidence="4">E3 ubiquitin-protein ligase that mediates ubiquitination and subsequent proteasomal degradation of target proteins. E3 ubiquitin ligases accept ubiquitin from an E2 ubiquitin-conjugating enzyme in the form of a thioester and then directly transfers the ubiquitin to targeted substrates. It probably triggers the ubiquitin-mediated degradation of different substrates.</text>
</comment>
<dbReference type="Proteomes" id="UP000823388">
    <property type="component" value="Chromosome 5K"/>
</dbReference>
<organism evidence="8 9">
    <name type="scientific">Panicum virgatum</name>
    <name type="common">Blackwell switchgrass</name>
    <dbReference type="NCBI Taxonomy" id="38727"/>
    <lineage>
        <taxon>Eukaryota</taxon>
        <taxon>Viridiplantae</taxon>
        <taxon>Streptophyta</taxon>
        <taxon>Embryophyta</taxon>
        <taxon>Tracheophyta</taxon>
        <taxon>Spermatophyta</taxon>
        <taxon>Magnoliopsida</taxon>
        <taxon>Liliopsida</taxon>
        <taxon>Poales</taxon>
        <taxon>Poaceae</taxon>
        <taxon>PACMAD clade</taxon>
        <taxon>Panicoideae</taxon>
        <taxon>Panicodae</taxon>
        <taxon>Paniceae</taxon>
        <taxon>Panicinae</taxon>
        <taxon>Panicum</taxon>
        <taxon>Panicum sect. Hiantes</taxon>
    </lineage>
</organism>
<evidence type="ECO:0000256" key="2">
    <source>
        <dbReference type="ARBA" id="ARBA00022771"/>
    </source>
</evidence>
<feature type="compositionally biased region" description="Basic residues" evidence="6">
    <location>
        <begin position="132"/>
        <end position="150"/>
    </location>
</feature>
<dbReference type="InterPro" id="IPR044286">
    <property type="entry name" value="SINL_plant"/>
</dbReference>
<evidence type="ECO:0000256" key="5">
    <source>
        <dbReference type="PROSITE-ProRule" id="PRU00455"/>
    </source>
</evidence>
<sequence>MGIIVEDRRPFASRWDGPARRRGKAKRDRDVLRSPSYLALRNHVVLSDLEGDRRSPSPAHGRARPDRNFDGDVDRRLSRSPSPRRRRARSNSYWGEEEDESDRRSRSRSPSHRRRSRSISFRGEDDELDRRSRSRSRSRSPSPIRRRRARSNSFRGGDDDGPDRRSRSPSPRRRRRARSNSDRDDELDEPDRRSRSPRRRPAPRSCRSRSRTRSQECEDRGCCSPNDDDLHMPPHDDDFYVRIESPDRLFKCVRCHDMLSSTVYECAEGHVTCATCHGSANGAGAAGGHKCSHCGSPEYAPSRAVANWLRSVRFSCPNYQYGCPSFLPRHEMKADHEATCRYAPVFCPLRHCYFGGGPADELERHLTSRHDWDVVAFRYGEPFRVRVQPSQSLLRAEDGEIFHLCSELEPGGTALSMIRIRPENAAAAEFTYELRTPAAAGLRHGLQMQSTVWATSLWRGAEGANPVCVTVPDDMFPLEGPEQDSVEVRVHKVAAPGPPARDN</sequence>
<accession>A0A8T0SCH2</accession>